<evidence type="ECO:0000313" key="2">
    <source>
        <dbReference type="Proteomes" id="UP001595823"/>
    </source>
</evidence>
<gene>
    <name evidence="1" type="ORF">ACFPET_04025</name>
</gene>
<name>A0ABV8TUK7_9ACTN</name>
<dbReference type="Proteomes" id="UP001595823">
    <property type="component" value="Unassembled WGS sequence"/>
</dbReference>
<dbReference type="RefSeq" id="WP_380618102.1">
    <property type="nucleotide sequence ID" value="NZ_JBHSDK010000005.1"/>
</dbReference>
<keyword evidence="2" id="KW-1185">Reference proteome</keyword>
<proteinExistence type="predicted"/>
<accession>A0ABV8TUK7</accession>
<sequence>MSERIVVVDRDSVSAGDDIDPHRTEVRLPEGATVEEALRAVLEPPFHLARVKEGHTSWAVEVDGSFVASLEGAVIRFAVDPDEPFRGREVFFRYRP</sequence>
<protein>
    <submittedName>
        <fullName evidence="1">Uncharacterized protein</fullName>
    </submittedName>
</protein>
<comment type="caution">
    <text evidence="1">The sequence shown here is derived from an EMBL/GenBank/DDBJ whole genome shotgun (WGS) entry which is preliminary data.</text>
</comment>
<reference evidence="2" key="1">
    <citation type="journal article" date="2019" name="Int. J. Syst. Evol. Microbiol.">
        <title>The Global Catalogue of Microorganisms (GCM) 10K type strain sequencing project: providing services to taxonomists for standard genome sequencing and annotation.</title>
        <authorList>
            <consortium name="The Broad Institute Genomics Platform"/>
            <consortium name="The Broad Institute Genome Sequencing Center for Infectious Disease"/>
            <person name="Wu L."/>
            <person name="Ma J."/>
        </authorList>
    </citation>
    <scope>NUCLEOTIDE SEQUENCE [LARGE SCALE GENOMIC DNA]</scope>
    <source>
        <strain evidence="2">IBRC-M 10908</strain>
    </source>
</reference>
<organism evidence="1 2">
    <name type="scientific">Salininema proteolyticum</name>
    <dbReference type="NCBI Taxonomy" id="1607685"/>
    <lineage>
        <taxon>Bacteria</taxon>
        <taxon>Bacillati</taxon>
        <taxon>Actinomycetota</taxon>
        <taxon>Actinomycetes</taxon>
        <taxon>Glycomycetales</taxon>
        <taxon>Glycomycetaceae</taxon>
        <taxon>Salininema</taxon>
    </lineage>
</organism>
<dbReference type="EMBL" id="JBHSDK010000005">
    <property type="protein sequence ID" value="MFC4334362.1"/>
    <property type="molecule type" value="Genomic_DNA"/>
</dbReference>
<evidence type="ECO:0000313" key="1">
    <source>
        <dbReference type="EMBL" id="MFC4334362.1"/>
    </source>
</evidence>